<comment type="caution">
    <text evidence="4">The sequence shown here is derived from an EMBL/GenBank/DDBJ whole genome shotgun (WGS) entry which is preliminary data.</text>
</comment>
<dbReference type="PANTHER" id="PTHR45746">
    <property type="entry name" value="LP21163P"/>
    <property type="match status" value="1"/>
</dbReference>
<feature type="non-terminal residue" evidence="4">
    <location>
        <position position="1"/>
    </location>
</feature>
<evidence type="ECO:0000313" key="8">
    <source>
        <dbReference type="EMBL" id="CAF4485940.1"/>
    </source>
</evidence>
<dbReference type="GO" id="GO:0008277">
    <property type="term" value="P:regulation of G protein-coupled receptor signaling pathway"/>
    <property type="evidence" value="ECO:0007669"/>
    <property type="project" value="InterPro"/>
</dbReference>
<sequence>EHLAPNAPQEVNINNTIRTKIIKQLENPYREMFIEAEKHIVELMKKNSYPRFIQSEHYRNLLQNALN</sequence>
<organism evidence="4 9">
    <name type="scientific">Rotaria magnacalcarata</name>
    <dbReference type="NCBI Taxonomy" id="392030"/>
    <lineage>
        <taxon>Eukaryota</taxon>
        <taxon>Metazoa</taxon>
        <taxon>Spiralia</taxon>
        <taxon>Gnathifera</taxon>
        <taxon>Rotifera</taxon>
        <taxon>Eurotatoria</taxon>
        <taxon>Bdelloidea</taxon>
        <taxon>Philodinida</taxon>
        <taxon>Philodinidae</taxon>
        <taxon>Rotaria</taxon>
    </lineage>
</organism>
<dbReference type="PROSITE" id="PS50132">
    <property type="entry name" value="RGS"/>
    <property type="match status" value="1"/>
</dbReference>
<dbReference type="EMBL" id="CAJOBH010046414">
    <property type="protein sequence ID" value="CAF4356765.1"/>
    <property type="molecule type" value="Genomic_DNA"/>
</dbReference>
<evidence type="ECO:0000259" key="2">
    <source>
        <dbReference type="PROSITE" id="PS50132"/>
    </source>
</evidence>
<dbReference type="AlphaFoldDB" id="A0A8S2UUJ9"/>
<evidence type="ECO:0000313" key="6">
    <source>
        <dbReference type="EMBL" id="CAF4466273.1"/>
    </source>
</evidence>
<dbReference type="EMBL" id="CAJOBJ010077356">
    <property type="protein sequence ID" value="CAF4485940.1"/>
    <property type="molecule type" value="Genomic_DNA"/>
</dbReference>
<feature type="domain" description="RGS" evidence="2">
    <location>
        <begin position="1"/>
        <end position="62"/>
    </location>
</feature>
<dbReference type="GO" id="GO:0009968">
    <property type="term" value="P:negative regulation of signal transduction"/>
    <property type="evidence" value="ECO:0007669"/>
    <property type="project" value="UniProtKB-KW"/>
</dbReference>
<dbReference type="Proteomes" id="UP000681967">
    <property type="component" value="Unassembled WGS sequence"/>
</dbReference>
<dbReference type="InterPro" id="IPR047016">
    <property type="entry name" value="RGS6/7/9/11"/>
</dbReference>
<evidence type="ECO:0000313" key="9">
    <source>
        <dbReference type="Proteomes" id="UP000681967"/>
    </source>
</evidence>
<keyword evidence="1" id="KW-0734">Signal transduction inhibitor</keyword>
<dbReference type="EMBL" id="CAJOBH010046254">
    <property type="protein sequence ID" value="CAF4355847.1"/>
    <property type="molecule type" value="Genomic_DNA"/>
</dbReference>
<dbReference type="SUPFAM" id="SSF48097">
    <property type="entry name" value="Regulator of G-protein signaling, RGS"/>
    <property type="match status" value="1"/>
</dbReference>
<feature type="non-terminal residue" evidence="4">
    <location>
        <position position="67"/>
    </location>
</feature>
<dbReference type="GO" id="GO:0005737">
    <property type="term" value="C:cytoplasm"/>
    <property type="evidence" value="ECO:0007669"/>
    <property type="project" value="TreeGrafter"/>
</dbReference>
<dbReference type="EMBL" id="CAJOBI010072768">
    <property type="protein sequence ID" value="CAF4465539.1"/>
    <property type="molecule type" value="Genomic_DNA"/>
</dbReference>
<dbReference type="InterPro" id="IPR044926">
    <property type="entry name" value="RGS_subdomain_2"/>
</dbReference>
<evidence type="ECO:0000313" key="4">
    <source>
        <dbReference type="EMBL" id="CAF4356765.1"/>
    </source>
</evidence>
<accession>A0A8S2UUJ9</accession>
<protein>
    <recommendedName>
        <fullName evidence="2">RGS domain-containing protein</fullName>
    </recommendedName>
</protein>
<dbReference type="Gene3D" id="1.10.167.10">
    <property type="entry name" value="Regulator of G-protein Signalling 4, domain 2"/>
    <property type="match status" value="1"/>
</dbReference>
<dbReference type="InterPro" id="IPR036305">
    <property type="entry name" value="RGS_sf"/>
</dbReference>
<dbReference type="PANTHER" id="PTHR45746:SF6">
    <property type="entry name" value="LP21163P"/>
    <property type="match status" value="1"/>
</dbReference>
<evidence type="ECO:0000256" key="1">
    <source>
        <dbReference type="ARBA" id="ARBA00022700"/>
    </source>
</evidence>
<proteinExistence type="predicted"/>
<dbReference type="Proteomes" id="UP000676336">
    <property type="component" value="Unassembled WGS sequence"/>
</dbReference>
<reference evidence="4" key="1">
    <citation type="submission" date="2021-02" db="EMBL/GenBank/DDBJ databases">
        <authorList>
            <person name="Nowell W R."/>
        </authorList>
    </citation>
    <scope>NUCLEOTIDE SEQUENCE</scope>
</reference>
<dbReference type="Pfam" id="PF00615">
    <property type="entry name" value="RGS"/>
    <property type="match status" value="1"/>
</dbReference>
<dbReference type="InterPro" id="IPR016137">
    <property type="entry name" value="RGS"/>
</dbReference>
<evidence type="ECO:0000313" key="3">
    <source>
        <dbReference type="EMBL" id="CAF4355847.1"/>
    </source>
</evidence>
<evidence type="ECO:0000313" key="7">
    <source>
        <dbReference type="EMBL" id="CAF4484327.1"/>
    </source>
</evidence>
<dbReference type="Proteomes" id="UP000681720">
    <property type="component" value="Unassembled WGS sequence"/>
</dbReference>
<gene>
    <name evidence="3" type="ORF">BYL167_LOCUS29678</name>
    <name evidence="4" type="ORF">BYL167_LOCUS29716</name>
    <name evidence="7" type="ORF">GIL414_LOCUS33959</name>
    <name evidence="8" type="ORF">GIL414_LOCUS34027</name>
    <name evidence="5" type="ORF">SMN809_LOCUS33339</name>
    <name evidence="6" type="ORF">SMN809_LOCUS33374</name>
</gene>
<evidence type="ECO:0000313" key="5">
    <source>
        <dbReference type="EMBL" id="CAF4465539.1"/>
    </source>
</evidence>
<dbReference type="EMBL" id="CAJOBI010072900">
    <property type="protein sequence ID" value="CAF4466273.1"/>
    <property type="molecule type" value="Genomic_DNA"/>
</dbReference>
<dbReference type="EMBL" id="CAJOBJ010077013">
    <property type="protein sequence ID" value="CAF4484327.1"/>
    <property type="molecule type" value="Genomic_DNA"/>
</dbReference>
<name>A0A8S2UUJ9_9BILA</name>
<dbReference type="GO" id="GO:0005096">
    <property type="term" value="F:GTPase activator activity"/>
    <property type="evidence" value="ECO:0007669"/>
    <property type="project" value="TreeGrafter"/>
</dbReference>